<reference evidence="4" key="1">
    <citation type="submission" date="2016-10" db="EMBL/GenBank/DDBJ databases">
        <authorList>
            <person name="Varghese N."/>
            <person name="Submissions S."/>
        </authorList>
    </citation>
    <scope>NUCLEOTIDE SEQUENCE [LARGE SCALE GENOMIC DNA]</scope>
    <source>
        <strain evidence="4">CGMCC 1.6981</strain>
    </source>
</reference>
<accession>A0A1I7KD89</accession>
<evidence type="ECO:0000313" key="3">
    <source>
        <dbReference type="EMBL" id="SFU95379.1"/>
    </source>
</evidence>
<evidence type="ECO:0000256" key="1">
    <source>
        <dbReference type="SAM" id="SignalP"/>
    </source>
</evidence>
<feature type="signal peptide" evidence="1">
    <location>
        <begin position="1"/>
        <end position="22"/>
    </location>
</feature>
<dbReference type="InterPro" id="IPR010425">
    <property type="entry name" value="Caps_synth_GfcC-like_C"/>
</dbReference>
<feature type="chain" id="PRO_5011550700" evidence="1">
    <location>
        <begin position="23"/>
        <end position="262"/>
    </location>
</feature>
<sequence length="262" mass="28848">MVVGLKLLMALALSLVPWVSSAQQVNPSLVEGWQSTLEQHAAPIPWSHAFALRRDEAARPAQARQRLIEELQTLNISARAAGQPAVAEGLARWQATLRELDDERTRTPGRFDLPWLGANLRQVPPLSAIAHWGFCTVPDWVEVWSLDGVRRVPWSAELQLVDVYRDLSSTARQADHAALIVPSGKVLRRGVAAWNRQATPLAPGSRVVFELPNRQGLQGALPFNTSAAFPGTRIESDLVNRRLPALLATRLPGDDCALWHAN</sequence>
<evidence type="ECO:0000259" key="2">
    <source>
        <dbReference type="Pfam" id="PF06251"/>
    </source>
</evidence>
<keyword evidence="1" id="KW-0732">Signal</keyword>
<dbReference type="Gene3D" id="3.10.560.10">
    <property type="entry name" value="Outer membrane lipoprotein wza domain like"/>
    <property type="match status" value="1"/>
</dbReference>
<dbReference type="EMBL" id="FPBP01000018">
    <property type="protein sequence ID" value="SFU95379.1"/>
    <property type="molecule type" value="Genomic_DNA"/>
</dbReference>
<gene>
    <name evidence="3" type="ORF">SAMN04487955_11812</name>
</gene>
<protein>
    <submittedName>
        <fullName evidence="3">Capsule biosynthesis GfcC</fullName>
    </submittedName>
</protein>
<dbReference type="Proteomes" id="UP000198693">
    <property type="component" value="Unassembled WGS sequence"/>
</dbReference>
<dbReference type="Pfam" id="PF06251">
    <property type="entry name" value="Caps_syn_GfcC_C"/>
    <property type="match status" value="1"/>
</dbReference>
<dbReference type="AlphaFoldDB" id="A0A1I7KD89"/>
<dbReference type="STRING" id="463301.SAMN04487955_11812"/>
<name>A0A1I7KD89_9GAMM</name>
<dbReference type="OrthoDB" id="7060856at2"/>
<dbReference type="RefSeq" id="WP_089797397.1">
    <property type="nucleotide sequence ID" value="NZ_FPBP01000018.1"/>
</dbReference>
<organism evidence="3 4">
    <name type="scientific">Halomonas korlensis</name>
    <dbReference type="NCBI Taxonomy" id="463301"/>
    <lineage>
        <taxon>Bacteria</taxon>
        <taxon>Pseudomonadati</taxon>
        <taxon>Pseudomonadota</taxon>
        <taxon>Gammaproteobacteria</taxon>
        <taxon>Oceanospirillales</taxon>
        <taxon>Halomonadaceae</taxon>
        <taxon>Halomonas</taxon>
    </lineage>
</organism>
<feature type="domain" description="Capsule biosynthesis GfcC-like C-terminal" evidence="2">
    <location>
        <begin position="153"/>
        <end position="209"/>
    </location>
</feature>
<evidence type="ECO:0000313" key="4">
    <source>
        <dbReference type="Proteomes" id="UP000198693"/>
    </source>
</evidence>
<proteinExistence type="predicted"/>
<keyword evidence="4" id="KW-1185">Reference proteome</keyword>